<name>A0A8J6DAM5_9ROSI</name>
<dbReference type="OrthoDB" id="1002563at2759"/>
<evidence type="ECO:0000313" key="3">
    <source>
        <dbReference type="Proteomes" id="UP000701853"/>
    </source>
</evidence>
<dbReference type="EMBL" id="JAHUZN010000004">
    <property type="protein sequence ID" value="KAG8497303.1"/>
    <property type="molecule type" value="Genomic_DNA"/>
</dbReference>
<keyword evidence="3" id="KW-1185">Reference proteome</keyword>
<dbReference type="AlphaFoldDB" id="A0A8J6DAM5"/>
<sequence>MEILLVKHPQEDICVWSGELTGESTVRSSYGNLLTKNSNQEMANNNIIGREFYNNLWHIDIPNKIRITNWRIYNNYIPTFRNLYNKRISNSVMCLRCKEGPETLEHAIRDCPTIQEVWLELNFGKQGTTSNDTLQEWIREHLTRSSGQ</sequence>
<accession>A0A8J6DAM5</accession>
<feature type="domain" description="Reverse transcriptase zinc-binding" evidence="1">
    <location>
        <begin position="26"/>
        <end position="118"/>
    </location>
</feature>
<dbReference type="Pfam" id="PF13966">
    <property type="entry name" value="zf-RVT"/>
    <property type="match status" value="1"/>
</dbReference>
<organism evidence="2 3">
    <name type="scientific">Gossypium anomalum</name>
    <dbReference type="NCBI Taxonomy" id="47600"/>
    <lineage>
        <taxon>Eukaryota</taxon>
        <taxon>Viridiplantae</taxon>
        <taxon>Streptophyta</taxon>
        <taxon>Embryophyta</taxon>
        <taxon>Tracheophyta</taxon>
        <taxon>Spermatophyta</taxon>
        <taxon>Magnoliopsida</taxon>
        <taxon>eudicotyledons</taxon>
        <taxon>Gunneridae</taxon>
        <taxon>Pentapetalae</taxon>
        <taxon>rosids</taxon>
        <taxon>malvids</taxon>
        <taxon>Malvales</taxon>
        <taxon>Malvaceae</taxon>
        <taxon>Malvoideae</taxon>
        <taxon>Gossypium</taxon>
    </lineage>
</organism>
<proteinExistence type="predicted"/>
<dbReference type="InterPro" id="IPR026960">
    <property type="entry name" value="RVT-Znf"/>
</dbReference>
<evidence type="ECO:0000313" key="2">
    <source>
        <dbReference type="EMBL" id="KAG8497303.1"/>
    </source>
</evidence>
<comment type="caution">
    <text evidence="2">The sequence shown here is derived from an EMBL/GenBank/DDBJ whole genome shotgun (WGS) entry which is preliminary data.</text>
</comment>
<dbReference type="Proteomes" id="UP000701853">
    <property type="component" value="Chromosome 4"/>
</dbReference>
<evidence type="ECO:0000259" key="1">
    <source>
        <dbReference type="Pfam" id="PF13966"/>
    </source>
</evidence>
<gene>
    <name evidence="2" type="ORF">CXB51_008543</name>
</gene>
<protein>
    <recommendedName>
        <fullName evidence="1">Reverse transcriptase zinc-binding domain-containing protein</fullName>
    </recommendedName>
</protein>
<reference evidence="2 3" key="1">
    <citation type="journal article" date="2021" name="bioRxiv">
        <title>The Gossypium anomalum genome as a resource for cotton improvement and evolutionary analysis of hybrid incompatibility.</title>
        <authorList>
            <person name="Grover C.E."/>
            <person name="Yuan D."/>
            <person name="Arick M.A."/>
            <person name="Miller E.R."/>
            <person name="Hu G."/>
            <person name="Peterson D.G."/>
            <person name="Wendel J.F."/>
            <person name="Udall J.A."/>
        </authorList>
    </citation>
    <scope>NUCLEOTIDE SEQUENCE [LARGE SCALE GENOMIC DNA]</scope>
    <source>
        <strain evidence="2">JFW-Udall</strain>
        <tissue evidence="2">Leaf</tissue>
    </source>
</reference>